<feature type="domain" description="Multidrug resistance protein MdtA-like C-terminal permuted SH3" evidence="11">
    <location>
        <begin position="325"/>
        <end position="385"/>
    </location>
</feature>
<feature type="domain" description="Multidrug resistance protein MdtA-like alpha-helical hairpin" evidence="8">
    <location>
        <begin position="129"/>
        <end position="199"/>
    </location>
</feature>
<dbReference type="InterPro" id="IPR058627">
    <property type="entry name" value="MdtA-like_C"/>
</dbReference>
<keyword evidence="5" id="KW-0472">Membrane</keyword>
<dbReference type="Pfam" id="PF25917">
    <property type="entry name" value="BSH_RND"/>
    <property type="match status" value="1"/>
</dbReference>
<dbReference type="NCBIfam" id="TIGR01730">
    <property type="entry name" value="RND_mfp"/>
    <property type="match status" value="1"/>
</dbReference>
<protein>
    <submittedName>
        <fullName evidence="12">Multidrug resistance protein MdtA</fullName>
    </submittedName>
</protein>
<sequence length="414" mass="44026">MSSDLAAARRHEGAWRSVLSRNRTAALTLTLALGLAAAYVAASRNAAAPAADAKGAGRGPPTRVTTGDVVQSDFPLILSGLGTVTPSATAVVKPRIAGHLTEVNFTEAQNVKAGDVIASVDSRPYQLALAQAEGQLQKDLAVLQNAERDLSRYETLVRKMKDVISAQQIDTQRALINQYKGTVAIDRALVDQARLNLSYCRIVSPIEGRLGLRHVDQGNYVQPGDANGVAVVTRLTPITVVFTIPESRLPDVLKKFRAGEKPTVVAYDHDRAHELARGHLIAVDNQIDPTSGTVKLRAEFANDDERLFPNQFVNADLLVETLRDVALAPIAAVQQGAKGPFVYAVTPEKTVQTRPVKLGPSGGERVVIEDGLRPGEKVVTEGADRLRDGATVTIGGDRENGGGRGGPPGKQNAS</sequence>
<evidence type="ECO:0000256" key="3">
    <source>
        <dbReference type="ARBA" id="ARBA00022475"/>
    </source>
</evidence>
<evidence type="ECO:0000256" key="7">
    <source>
        <dbReference type="SAM" id="MobiDB-lite"/>
    </source>
</evidence>
<feature type="coiled-coil region" evidence="6">
    <location>
        <begin position="129"/>
        <end position="163"/>
    </location>
</feature>
<evidence type="ECO:0000256" key="5">
    <source>
        <dbReference type="ARBA" id="ARBA00023136"/>
    </source>
</evidence>
<dbReference type="InterPro" id="IPR006143">
    <property type="entry name" value="RND_pump_MFP"/>
</dbReference>
<dbReference type="Gene3D" id="2.40.50.100">
    <property type="match status" value="1"/>
</dbReference>
<dbReference type="EMBL" id="OY288114">
    <property type="protein sequence ID" value="CAJ0873257.1"/>
    <property type="molecule type" value="Genomic_DNA"/>
</dbReference>
<dbReference type="SUPFAM" id="SSF111369">
    <property type="entry name" value="HlyD-like secretion proteins"/>
    <property type="match status" value="1"/>
</dbReference>
<feature type="domain" description="Multidrug resistance protein MdtA-like barrel-sandwich hybrid" evidence="9">
    <location>
        <begin position="89"/>
        <end position="233"/>
    </location>
</feature>
<keyword evidence="3" id="KW-1003">Cell membrane</keyword>
<evidence type="ECO:0000259" key="11">
    <source>
        <dbReference type="Pfam" id="PF25967"/>
    </source>
</evidence>
<keyword evidence="4" id="KW-0997">Cell inner membrane</keyword>
<feature type="domain" description="Multidrug resistance protein MdtA-like beta-barrel" evidence="10">
    <location>
        <begin position="237"/>
        <end position="320"/>
    </location>
</feature>
<evidence type="ECO:0000256" key="4">
    <source>
        <dbReference type="ARBA" id="ARBA00022519"/>
    </source>
</evidence>
<evidence type="ECO:0000313" key="12">
    <source>
        <dbReference type="EMBL" id="CAJ0873257.1"/>
    </source>
</evidence>
<proteinExistence type="predicted"/>
<name>A0AA48M3I4_9ZZZZ</name>
<gene>
    <name evidence="12" type="primary">mdtA</name>
    <name evidence="12" type="ORF">AMST5_02493</name>
</gene>
<comment type="subcellular location">
    <subcellularLocation>
        <location evidence="1">Cell membrane</location>
    </subcellularLocation>
</comment>
<dbReference type="GO" id="GO:1990281">
    <property type="term" value="C:efflux pump complex"/>
    <property type="evidence" value="ECO:0007669"/>
    <property type="project" value="TreeGrafter"/>
</dbReference>
<organism evidence="12">
    <name type="scientific">freshwater sediment metagenome</name>
    <dbReference type="NCBI Taxonomy" id="556182"/>
    <lineage>
        <taxon>unclassified sequences</taxon>
        <taxon>metagenomes</taxon>
        <taxon>ecological metagenomes</taxon>
    </lineage>
</organism>
<dbReference type="PANTHER" id="PTHR30469">
    <property type="entry name" value="MULTIDRUG RESISTANCE PROTEIN MDTA"/>
    <property type="match status" value="1"/>
</dbReference>
<accession>A0AA48M3I4</accession>
<evidence type="ECO:0000259" key="10">
    <source>
        <dbReference type="Pfam" id="PF25944"/>
    </source>
</evidence>
<dbReference type="Gene3D" id="1.10.287.470">
    <property type="entry name" value="Helix hairpin bin"/>
    <property type="match status" value="1"/>
</dbReference>
<dbReference type="Gene3D" id="2.40.30.170">
    <property type="match status" value="1"/>
</dbReference>
<dbReference type="Gene3D" id="2.40.420.20">
    <property type="match status" value="1"/>
</dbReference>
<dbReference type="Pfam" id="PF25876">
    <property type="entry name" value="HH_MFP_RND"/>
    <property type="match status" value="1"/>
</dbReference>
<dbReference type="Pfam" id="PF25967">
    <property type="entry name" value="RND-MFP_C"/>
    <property type="match status" value="1"/>
</dbReference>
<reference evidence="12" key="1">
    <citation type="submission" date="2023-07" db="EMBL/GenBank/DDBJ databases">
        <authorList>
            <person name="Pelsma A.J. K."/>
        </authorList>
    </citation>
    <scope>NUCLEOTIDE SEQUENCE</scope>
</reference>
<dbReference type="InterPro" id="IPR058626">
    <property type="entry name" value="MdtA-like_b-barrel"/>
</dbReference>
<dbReference type="InterPro" id="IPR058625">
    <property type="entry name" value="MdtA-like_BSH"/>
</dbReference>
<evidence type="ECO:0000259" key="8">
    <source>
        <dbReference type="Pfam" id="PF25876"/>
    </source>
</evidence>
<dbReference type="PANTHER" id="PTHR30469:SF12">
    <property type="entry name" value="MULTIDRUG RESISTANCE PROTEIN MDTA"/>
    <property type="match status" value="1"/>
</dbReference>
<evidence type="ECO:0000256" key="1">
    <source>
        <dbReference type="ARBA" id="ARBA00004236"/>
    </source>
</evidence>
<dbReference type="AlphaFoldDB" id="A0AA48M3I4"/>
<evidence type="ECO:0000256" key="2">
    <source>
        <dbReference type="ARBA" id="ARBA00022448"/>
    </source>
</evidence>
<evidence type="ECO:0000256" key="6">
    <source>
        <dbReference type="SAM" id="Coils"/>
    </source>
</evidence>
<evidence type="ECO:0000259" key="9">
    <source>
        <dbReference type="Pfam" id="PF25917"/>
    </source>
</evidence>
<keyword evidence="2" id="KW-0813">Transport</keyword>
<keyword evidence="6" id="KW-0175">Coiled coil</keyword>
<dbReference type="InterPro" id="IPR058624">
    <property type="entry name" value="MdtA-like_HH"/>
</dbReference>
<dbReference type="Pfam" id="PF25944">
    <property type="entry name" value="Beta-barrel_RND"/>
    <property type="match status" value="1"/>
</dbReference>
<dbReference type="GO" id="GO:0015562">
    <property type="term" value="F:efflux transmembrane transporter activity"/>
    <property type="evidence" value="ECO:0007669"/>
    <property type="project" value="TreeGrafter"/>
</dbReference>
<feature type="region of interest" description="Disordered" evidence="7">
    <location>
        <begin position="388"/>
        <end position="414"/>
    </location>
</feature>